<proteinExistence type="predicted"/>
<dbReference type="AlphaFoldDB" id="A0AAJ2R7S5"/>
<comment type="caution">
    <text evidence="2">The sequence shown here is derived from an EMBL/GenBank/DDBJ whole genome shotgun (WGS) entry which is preliminary data.</text>
</comment>
<keyword evidence="1" id="KW-0812">Transmembrane</keyword>
<keyword evidence="1" id="KW-1133">Transmembrane helix</keyword>
<dbReference type="RefSeq" id="WP_319076714.1">
    <property type="nucleotide sequence ID" value="NZ_JAWWMZ010000016.1"/>
</dbReference>
<feature type="transmembrane region" description="Helical" evidence="1">
    <location>
        <begin position="6"/>
        <end position="24"/>
    </location>
</feature>
<sequence>MSGSGFVGGVLIGALLVTVIAVAIRDQGREECEKNILRSEKCVQTWVPEKEAAKGKKGDAA</sequence>
<name>A0AAJ2R7S5_DELAC</name>
<evidence type="ECO:0000313" key="3">
    <source>
        <dbReference type="Proteomes" id="UP001287445"/>
    </source>
</evidence>
<evidence type="ECO:0000256" key="1">
    <source>
        <dbReference type="SAM" id="Phobius"/>
    </source>
</evidence>
<accession>A0AAJ2R7S5</accession>
<protein>
    <submittedName>
        <fullName evidence="2">Uncharacterized protein</fullName>
    </submittedName>
</protein>
<dbReference type="Proteomes" id="UP001287445">
    <property type="component" value="Unassembled WGS sequence"/>
</dbReference>
<organism evidence="2 3">
    <name type="scientific">Delftia acidovorans</name>
    <name type="common">Pseudomonas acidovorans</name>
    <name type="synonym">Comamonas acidovorans</name>
    <dbReference type="NCBI Taxonomy" id="80866"/>
    <lineage>
        <taxon>Bacteria</taxon>
        <taxon>Pseudomonadati</taxon>
        <taxon>Pseudomonadota</taxon>
        <taxon>Betaproteobacteria</taxon>
        <taxon>Burkholderiales</taxon>
        <taxon>Comamonadaceae</taxon>
        <taxon>Delftia</taxon>
    </lineage>
</organism>
<dbReference type="EMBL" id="JAWWMZ010000016">
    <property type="protein sequence ID" value="MDX4957249.1"/>
    <property type="molecule type" value="Genomic_DNA"/>
</dbReference>
<keyword evidence="1" id="KW-0472">Membrane</keyword>
<reference evidence="2" key="1">
    <citation type="submission" date="2023-11" db="EMBL/GenBank/DDBJ databases">
        <title>Identification and selenium tolerance of Delftia acidovorans R3-25.</title>
        <authorList>
            <person name="Zhang S."/>
            <person name="Liu Y."/>
            <person name="Guo Y."/>
        </authorList>
    </citation>
    <scope>NUCLEOTIDE SEQUENCE</scope>
    <source>
        <strain evidence="2">R3-25</strain>
    </source>
</reference>
<evidence type="ECO:0000313" key="2">
    <source>
        <dbReference type="EMBL" id="MDX4957249.1"/>
    </source>
</evidence>
<gene>
    <name evidence="2" type="ORF">SGN30_27850</name>
</gene>